<protein>
    <recommendedName>
        <fullName evidence="2">DUF4283 domain-containing protein</fullName>
    </recommendedName>
</protein>
<dbReference type="InterPro" id="IPR040256">
    <property type="entry name" value="At4g02000-like"/>
</dbReference>
<comment type="caution">
    <text evidence="3">The sequence shown here is derived from an EMBL/GenBank/DDBJ whole genome shotgun (WGS) entry which is preliminary data.</text>
</comment>
<accession>A0A9Q0F1B5</accession>
<feature type="domain" description="DUF4283" evidence="2">
    <location>
        <begin position="82"/>
        <end position="162"/>
    </location>
</feature>
<feature type="region of interest" description="Disordered" evidence="1">
    <location>
        <begin position="382"/>
        <end position="418"/>
    </location>
</feature>
<gene>
    <name evidence="3" type="ORF">Tsubulata_007569</name>
</gene>
<dbReference type="EMBL" id="JAKUCV010007503">
    <property type="protein sequence ID" value="KAJ4823210.1"/>
    <property type="molecule type" value="Genomic_DNA"/>
</dbReference>
<evidence type="ECO:0000256" key="1">
    <source>
        <dbReference type="SAM" id="MobiDB-lite"/>
    </source>
</evidence>
<evidence type="ECO:0000313" key="3">
    <source>
        <dbReference type="EMBL" id="KAJ4823210.1"/>
    </source>
</evidence>
<name>A0A9Q0F1B5_9ROSI</name>
<dbReference type="Pfam" id="PF14111">
    <property type="entry name" value="DUF4283"/>
    <property type="match status" value="1"/>
</dbReference>
<evidence type="ECO:0000313" key="4">
    <source>
        <dbReference type="Proteomes" id="UP001141552"/>
    </source>
</evidence>
<proteinExistence type="predicted"/>
<dbReference type="PANTHER" id="PTHR31286">
    <property type="entry name" value="GLYCINE-RICH CELL WALL STRUCTURAL PROTEIN 1.8-LIKE"/>
    <property type="match status" value="1"/>
</dbReference>
<dbReference type="Proteomes" id="UP001141552">
    <property type="component" value="Unassembled WGS sequence"/>
</dbReference>
<dbReference type="PANTHER" id="PTHR31286:SF99">
    <property type="entry name" value="DUF4283 DOMAIN-CONTAINING PROTEIN"/>
    <property type="match status" value="1"/>
</dbReference>
<keyword evidence="4" id="KW-1185">Reference proteome</keyword>
<feature type="compositionally biased region" description="Acidic residues" evidence="1">
    <location>
        <begin position="401"/>
        <end position="418"/>
    </location>
</feature>
<reference evidence="3" key="1">
    <citation type="submission" date="2022-02" db="EMBL/GenBank/DDBJ databases">
        <authorList>
            <person name="Henning P.M."/>
            <person name="McCubbin A.G."/>
            <person name="Shore J.S."/>
        </authorList>
    </citation>
    <scope>NUCLEOTIDE SEQUENCE</scope>
    <source>
        <strain evidence="3">F60SS</strain>
        <tissue evidence="3">Leaves</tissue>
    </source>
</reference>
<reference evidence="3" key="2">
    <citation type="journal article" date="2023" name="Plants (Basel)">
        <title>Annotation of the Turnera subulata (Passifloraceae) Draft Genome Reveals the S-Locus Evolved after the Divergence of Turneroideae from Passifloroideae in a Stepwise Manner.</title>
        <authorList>
            <person name="Henning P.M."/>
            <person name="Roalson E.H."/>
            <person name="Mir W."/>
            <person name="McCubbin A.G."/>
            <person name="Shore J.S."/>
        </authorList>
    </citation>
    <scope>NUCLEOTIDE SEQUENCE</scope>
    <source>
        <strain evidence="3">F60SS</strain>
    </source>
</reference>
<evidence type="ECO:0000259" key="2">
    <source>
        <dbReference type="Pfam" id="PF14111"/>
    </source>
</evidence>
<dbReference type="InterPro" id="IPR025558">
    <property type="entry name" value="DUF4283"/>
</dbReference>
<sequence length="418" mass="46414">MSTAAPSARWPPKPPDSSGQDGMGVSGRPSFKDKLMQWRSGVIPYKADDGFKLTDEDVRVELKADGSSFTFSERFKSHIACQWTSSVIIKVLGRRFSYRMICSKIAFLWKPQGGFQVVDLDNDYFLVRFEKREDYGHVLANGPWMIQGSYITVQSWSAGFDVSREPTRTVVWVQIPKMPAERAKFARLTIEVDLSKPLLGWVEVEQWWYKVCYEDLPDVCFGYGTISHLEEHCPTPRVVPVASAMAMETEVAVTRLVEIPETSTRPKQVETPGQLGPWMKVSRQPLLAEVHRDAVRSTVPVASHGDAAVVFQAKSTTDELREKQGEKARIAGGQKKMGQRSCTVENAAATVTGKEPGAGSQRVDNGFSGVDKERLAKAFSYPKRQQGKGRVNVLPTTDVGSDMEGDMVVSDSEDTPVI</sequence>
<organism evidence="3 4">
    <name type="scientific">Turnera subulata</name>
    <dbReference type="NCBI Taxonomy" id="218843"/>
    <lineage>
        <taxon>Eukaryota</taxon>
        <taxon>Viridiplantae</taxon>
        <taxon>Streptophyta</taxon>
        <taxon>Embryophyta</taxon>
        <taxon>Tracheophyta</taxon>
        <taxon>Spermatophyta</taxon>
        <taxon>Magnoliopsida</taxon>
        <taxon>eudicotyledons</taxon>
        <taxon>Gunneridae</taxon>
        <taxon>Pentapetalae</taxon>
        <taxon>rosids</taxon>
        <taxon>fabids</taxon>
        <taxon>Malpighiales</taxon>
        <taxon>Passifloraceae</taxon>
        <taxon>Turnera</taxon>
    </lineage>
</organism>
<feature type="region of interest" description="Disordered" evidence="1">
    <location>
        <begin position="1"/>
        <end position="29"/>
    </location>
</feature>
<dbReference type="AlphaFoldDB" id="A0A9Q0F1B5"/>